<dbReference type="EMBL" id="QJJS01000015">
    <property type="protein sequence ID" value="PXW94176.1"/>
    <property type="molecule type" value="Genomic_DNA"/>
</dbReference>
<evidence type="ECO:0000256" key="1">
    <source>
        <dbReference type="ARBA" id="ARBA00007100"/>
    </source>
</evidence>
<evidence type="ECO:0000259" key="2">
    <source>
        <dbReference type="Pfam" id="PF13369"/>
    </source>
</evidence>
<evidence type="ECO:0000313" key="4">
    <source>
        <dbReference type="Proteomes" id="UP000247811"/>
    </source>
</evidence>
<keyword evidence="4" id="KW-1185">Reference proteome</keyword>
<accession>A0A318H895</accession>
<gene>
    <name evidence="3" type="ORF">C7444_11571</name>
</gene>
<dbReference type="PANTHER" id="PTHR31350">
    <property type="entry name" value="SI:DKEY-261L7.2"/>
    <property type="match status" value="1"/>
</dbReference>
<organism evidence="3 4">
    <name type="scientific">Sphaerotilus hippei</name>
    <dbReference type="NCBI Taxonomy" id="744406"/>
    <lineage>
        <taxon>Bacteria</taxon>
        <taxon>Pseudomonadati</taxon>
        <taxon>Pseudomonadota</taxon>
        <taxon>Betaproteobacteria</taxon>
        <taxon>Burkholderiales</taxon>
        <taxon>Sphaerotilaceae</taxon>
        <taxon>Sphaerotilus</taxon>
    </lineage>
</organism>
<dbReference type="InterPro" id="IPR032698">
    <property type="entry name" value="SirB1_N"/>
</dbReference>
<dbReference type="OrthoDB" id="232498at2"/>
<proteinExistence type="inferred from homology"/>
<dbReference type="Pfam" id="PF13369">
    <property type="entry name" value="Transglut_core2"/>
    <property type="match status" value="1"/>
</dbReference>
<dbReference type="PANTHER" id="PTHR31350:SF21">
    <property type="entry name" value="F-BOX ONLY PROTEIN 21"/>
    <property type="match status" value="1"/>
</dbReference>
<dbReference type="RefSeq" id="WP_110401684.1">
    <property type="nucleotide sequence ID" value="NZ_QJJS01000015.1"/>
</dbReference>
<dbReference type="AlphaFoldDB" id="A0A318H895"/>
<comment type="caution">
    <text evidence="3">The sequence shown here is derived from an EMBL/GenBank/DDBJ whole genome shotgun (WGS) entry which is preliminary data.</text>
</comment>
<dbReference type="Proteomes" id="UP000247811">
    <property type="component" value="Unassembled WGS sequence"/>
</dbReference>
<evidence type="ECO:0000313" key="3">
    <source>
        <dbReference type="EMBL" id="PXW94176.1"/>
    </source>
</evidence>
<name>A0A318H895_9BURK</name>
<comment type="similarity">
    <text evidence="1">Belongs to the UPF0162 family.</text>
</comment>
<sequence length="288" mass="31926">MRWTVPTPLDHFAALVGTDDGFPLTEAAVAIAMAEHPALDVQGVLAELDGLALRLQRRIPADASAEQRVRLLHRFFFDELGFSGNANDFYSVRNSHVHEVLRTRRGIPITLAVIYLELATQIGLRVQGVSFPGHFLVRLSLPEGDAVMDPLTGESLSREAIEEWAAPFLERQRPEAGLGSAGRAEMLRHLLAPATPREIIARMLRNLEALHQSSDDPAKVLPIQQRLVALLPSEWSRRRDRGYTLADLGQTQEAIDDLSAYLDRAGDAADLAQVRAHLMTLRGRRSSR</sequence>
<dbReference type="Pfam" id="PF13371">
    <property type="entry name" value="TPR_9"/>
    <property type="match status" value="1"/>
</dbReference>
<protein>
    <submittedName>
        <fullName evidence="3">Regulator of sirC expression with transglutaminase-like and TPR domain</fullName>
    </submittedName>
</protein>
<reference evidence="3 4" key="1">
    <citation type="submission" date="2018-05" db="EMBL/GenBank/DDBJ databases">
        <title>Genomic Encyclopedia of Type Strains, Phase IV (KMG-IV): sequencing the most valuable type-strain genomes for metagenomic binning, comparative biology and taxonomic classification.</title>
        <authorList>
            <person name="Goeker M."/>
        </authorList>
    </citation>
    <scope>NUCLEOTIDE SEQUENCE [LARGE SCALE GENOMIC DNA]</scope>
    <source>
        <strain evidence="3 4">DSM 566</strain>
    </source>
</reference>
<feature type="domain" description="Protein SirB1 N-terminal" evidence="2">
    <location>
        <begin position="44"/>
        <end position="205"/>
    </location>
</feature>